<dbReference type="AlphaFoldDB" id="A0A4V6MTL2"/>
<name>A0A4V6MTL2_9HYPH</name>
<evidence type="ECO:0000313" key="2">
    <source>
        <dbReference type="Proteomes" id="UP000291613"/>
    </source>
</evidence>
<organism evidence="1 2">
    <name type="scientific">Hansschlegelia quercus</name>
    <dbReference type="NCBI Taxonomy" id="2528245"/>
    <lineage>
        <taxon>Bacteria</taxon>
        <taxon>Pseudomonadati</taxon>
        <taxon>Pseudomonadota</taxon>
        <taxon>Alphaproteobacteria</taxon>
        <taxon>Hyphomicrobiales</taxon>
        <taxon>Methylopilaceae</taxon>
        <taxon>Hansschlegelia</taxon>
    </lineage>
</organism>
<accession>A0A4V6MTL2</accession>
<dbReference type="RefSeq" id="WP_131000978.1">
    <property type="nucleotide sequence ID" value="NZ_JBHSZR010000002.1"/>
</dbReference>
<gene>
    <name evidence="1" type="ORF">EYR15_00720</name>
</gene>
<evidence type="ECO:0000313" key="1">
    <source>
        <dbReference type="EMBL" id="TBN54726.1"/>
    </source>
</evidence>
<keyword evidence="2" id="KW-1185">Reference proteome</keyword>
<dbReference type="EMBL" id="SIUB01000001">
    <property type="protein sequence ID" value="TBN54726.1"/>
    <property type="molecule type" value="Genomic_DNA"/>
</dbReference>
<dbReference type="InterPro" id="IPR006427">
    <property type="entry name" value="Portal_HK97"/>
</dbReference>
<reference evidence="1 2" key="1">
    <citation type="submission" date="2019-02" db="EMBL/GenBank/DDBJ databases">
        <title>Hansschlegelia quercus sp. nov., a novel methylotrophic bacterium from buds of oak (Quercus robur L.).</title>
        <authorList>
            <person name="Agafonova N.V."/>
            <person name="Kaparullina E.N."/>
            <person name="Grouzdev D.S."/>
            <person name="Doronina N.V."/>
        </authorList>
    </citation>
    <scope>NUCLEOTIDE SEQUENCE [LARGE SCALE GENOMIC DNA]</scope>
    <source>
        <strain evidence="1 2">Dub</strain>
    </source>
</reference>
<dbReference type="Proteomes" id="UP000291613">
    <property type="component" value="Unassembled WGS sequence"/>
</dbReference>
<dbReference type="InterPro" id="IPR006944">
    <property type="entry name" value="Phage/GTA_portal"/>
</dbReference>
<dbReference type="NCBIfam" id="TIGR01537">
    <property type="entry name" value="portal_HK97"/>
    <property type="match status" value="1"/>
</dbReference>
<proteinExistence type="predicted"/>
<comment type="caution">
    <text evidence="1">The sequence shown here is derived from an EMBL/GenBank/DDBJ whole genome shotgun (WGS) entry which is preliminary data.</text>
</comment>
<sequence length="417" mass="45623">MAGAFGTFLRNFTLRERKVWLSFFGRETWAGRAVTPATAMEVAAFWACVRLLAQTIATLPLGVYQRRPDGGRILASEHALYALLHDTPNADQTACEFWEGVVACICLWGNAFVEKSLSGGRLVALTLLRPDLMQVDRREDGSLRYRYSDPSGAIEYDEGELMHVRGFGVGGDLGLSVLAHARQTISSTIATDEAAARTFANGMRPGGFFTYEKGSLTPEQREQARKALIEPMQGVENAGRIGLLEAGGGFKWQEVVIPPADAELLASRRWHVEEVARWFGIPPILIGHASEGQTMWGSGVEQIMLGWLTLGLRPYLTRIEQAVKRSLIAPADRATLYAEFAVEGLLRADSAGRAEFASKMIQNAGMTPNEWRAKENMPPIEGGDQLFINSTLVPLAMAGQRPGRVQPAPGEPIPEDV</sequence>
<dbReference type="Pfam" id="PF04860">
    <property type="entry name" value="Phage_portal"/>
    <property type="match status" value="1"/>
</dbReference>
<dbReference type="OrthoDB" id="7592047at2"/>
<protein>
    <submittedName>
        <fullName evidence="1">Phage portal protein</fullName>
    </submittedName>
</protein>